<comment type="caution">
    <text evidence="1">The sequence shown here is derived from an EMBL/GenBank/DDBJ whole genome shotgun (WGS) entry which is preliminary data.</text>
</comment>
<protein>
    <submittedName>
        <fullName evidence="1">UDP-N-acetylglucosamine 1-carboxyvinyltransferase</fullName>
    </submittedName>
</protein>
<keyword evidence="1" id="KW-0808">Transferase</keyword>
<reference evidence="1" key="1">
    <citation type="journal article" date="2012" name="PLoS ONE">
        <title>Gene sets for utilization of primary and secondary nutrition supplies in the distal gut of endangered iberian lynx.</title>
        <authorList>
            <person name="Alcaide M."/>
            <person name="Messina E."/>
            <person name="Richter M."/>
            <person name="Bargiela R."/>
            <person name="Peplies J."/>
            <person name="Huws S.A."/>
            <person name="Newbold C.J."/>
            <person name="Golyshin P.N."/>
            <person name="Simon M.A."/>
            <person name="Lopez G."/>
            <person name="Yakimov M.M."/>
            <person name="Ferrer M."/>
        </authorList>
    </citation>
    <scope>NUCLEOTIDE SEQUENCE</scope>
</reference>
<dbReference type="GO" id="GO:0016765">
    <property type="term" value="F:transferase activity, transferring alkyl or aryl (other than methyl) groups"/>
    <property type="evidence" value="ECO:0007669"/>
    <property type="project" value="InterPro"/>
</dbReference>
<sequence>TRLDEETLVIDPSEMRDVPLLGDAVQKLRASYYFMGALLGKYGKCLIKSPGGCY</sequence>
<feature type="non-terminal residue" evidence="1">
    <location>
        <position position="1"/>
    </location>
</feature>
<dbReference type="InterPro" id="IPR013792">
    <property type="entry name" value="RNA3'P_cycl/enolpyr_Trfase_a/b"/>
</dbReference>
<gene>
    <name evidence="1" type="ORF">EVA_13989</name>
</gene>
<evidence type="ECO:0000313" key="1">
    <source>
        <dbReference type="EMBL" id="EJW97905.1"/>
    </source>
</evidence>
<organism evidence="1">
    <name type="scientific">gut metagenome</name>
    <dbReference type="NCBI Taxonomy" id="749906"/>
    <lineage>
        <taxon>unclassified sequences</taxon>
        <taxon>metagenomes</taxon>
        <taxon>organismal metagenomes</taxon>
    </lineage>
</organism>
<dbReference type="EMBL" id="AMCI01004526">
    <property type="protein sequence ID" value="EJW97905.1"/>
    <property type="molecule type" value="Genomic_DNA"/>
</dbReference>
<dbReference type="InterPro" id="IPR036968">
    <property type="entry name" value="Enolpyruvate_Tfrase_sf"/>
</dbReference>
<dbReference type="Gene3D" id="3.65.10.10">
    <property type="entry name" value="Enolpyruvate transferase domain"/>
    <property type="match status" value="1"/>
</dbReference>
<dbReference type="SUPFAM" id="SSF55205">
    <property type="entry name" value="EPT/RTPC-like"/>
    <property type="match status" value="1"/>
</dbReference>
<proteinExistence type="predicted"/>
<dbReference type="AlphaFoldDB" id="J9CD50"/>
<name>J9CD50_9ZZZZ</name>
<accession>J9CD50</accession>